<evidence type="ECO:0000313" key="2">
    <source>
        <dbReference type="EMBL" id="CAJ1942342.1"/>
    </source>
</evidence>
<dbReference type="InterPro" id="IPR012292">
    <property type="entry name" value="Globin/Proto"/>
</dbReference>
<dbReference type="AlphaFoldDB" id="A0AAD2FLQ4"/>
<gene>
    <name evidence="2" type="ORF">CYCCA115_LOCUS7899</name>
</gene>
<proteinExistence type="predicted"/>
<reference evidence="2" key="1">
    <citation type="submission" date="2023-08" db="EMBL/GenBank/DDBJ databases">
        <authorList>
            <person name="Audoor S."/>
            <person name="Bilcke G."/>
        </authorList>
    </citation>
    <scope>NUCLEOTIDE SEQUENCE</scope>
</reference>
<feature type="region of interest" description="Disordered" evidence="1">
    <location>
        <begin position="372"/>
        <end position="392"/>
    </location>
</feature>
<dbReference type="GO" id="GO:0019825">
    <property type="term" value="F:oxygen binding"/>
    <property type="evidence" value="ECO:0007669"/>
    <property type="project" value="InterPro"/>
</dbReference>
<evidence type="ECO:0000313" key="3">
    <source>
        <dbReference type="Proteomes" id="UP001295423"/>
    </source>
</evidence>
<dbReference type="Proteomes" id="UP001295423">
    <property type="component" value="Unassembled WGS sequence"/>
</dbReference>
<organism evidence="2 3">
    <name type="scientific">Cylindrotheca closterium</name>
    <dbReference type="NCBI Taxonomy" id="2856"/>
    <lineage>
        <taxon>Eukaryota</taxon>
        <taxon>Sar</taxon>
        <taxon>Stramenopiles</taxon>
        <taxon>Ochrophyta</taxon>
        <taxon>Bacillariophyta</taxon>
        <taxon>Bacillariophyceae</taxon>
        <taxon>Bacillariophycidae</taxon>
        <taxon>Bacillariales</taxon>
        <taxon>Bacillariaceae</taxon>
        <taxon>Cylindrotheca</taxon>
    </lineage>
</organism>
<dbReference type="GO" id="GO:0020037">
    <property type="term" value="F:heme binding"/>
    <property type="evidence" value="ECO:0007669"/>
    <property type="project" value="InterPro"/>
</dbReference>
<accession>A0AAD2FLQ4</accession>
<sequence>MKAVYRNNIIKRMGGDAGFDFLVSTYSENIHDDARLDRFFGNFDLNTLTCLQKELILVAFLEPNEETEPRKKRLVFRNDMMGMDRSIFPVLEEHFVDALEDCFIAGLDFELSKAYFSELRALFKECANVSKYRENIVERMGGEATFEFFLVSYCERLEEDHRLHHYFKDLDSKSMTRLQKELLLMAFLQPTSDNDFKTLTRRVSSKFSALFALGMNEEHFEMMESHFSASLYDCLSREDVIQSCLRLFANLMTFFQDNSLSVTNDVEEDEGSITGFDEESVTEFDEDEEYDMMSESGHSEADSVLSPMPPFPRERAPSYVTKRIQDALSQSERSTCSISIRSVETTRTISSFENRQTQGNTSYVSRRIQEALEKSDRSSGSNSVHSMPHEKNECASCLPKRIEYGSDRFFDPLKDSQRTEATVSSVASEDGKAGTRISPIVLSKRSKGKPKMMFSWKKPAFRSSNKKTAVHNKR</sequence>
<protein>
    <submittedName>
        <fullName evidence="2">Uncharacterized protein</fullName>
    </submittedName>
</protein>
<comment type="caution">
    <text evidence="2">The sequence shown here is derived from an EMBL/GenBank/DDBJ whole genome shotgun (WGS) entry which is preliminary data.</text>
</comment>
<keyword evidence="3" id="KW-1185">Reference proteome</keyword>
<dbReference type="SUPFAM" id="SSF46458">
    <property type="entry name" value="Globin-like"/>
    <property type="match status" value="2"/>
</dbReference>
<dbReference type="EMBL" id="CAKOGP040001112">
    <property type="protein sequence ID" value="CAJ1942342.1"/>
    <property type="molecule type" value="Genomic_DNA"/>
</dbReference>
<evidence type="ECO:0000256" key="1">
    <source>
        <dbReference type="SAM" id="MobiDB-lite"/>
    </source>
</evidence>
<dbReference type="InterPro" id="IPR009050">
    <property type="entry name" value="Globin-like_sf"/>
</dbReference>
<name>A0AAD2FLQ4_9STRA</name>
<dbReference type="Gene3D" id="1.10.490.10">
    <property type="entry name" value="Globins"/>
    <property type="match status" value="2"/>
</dbReference>